<name>A0ABV7T4X4_9GAMM</name>
<keyword evidence="4" id="KW-1185">Reference proteome</keyword>
<dbReference type="EMBL" id="JBHRXZ010000017">
    <property type="protein sequence ID" value="MFC3607637.1"/>
    <property type="molecule type" value="Genomic_DNA"/>
</dbReference>
<dbReference type="NCBIfam" id="NF038178">
    <property type="entry name" value="AlgP_Nterm"/>
    <property type="match status" value="1"/>
</dbReference>
<organism evidence="3 4">
    <name type="scientific">Stutzerimonas tarimensis</name>
    <dbReference type="NCBI Taxonomy" id="1507735"/>
    <lineage>
        <taxon>Bacteria</taxon>
        <taxon>Pseudomonadati</taxon>
        <taxon>Pseudomonadota</taxon>
        <taxon>Gammaproteobacteria</taxon>
        <taxon>Pseudomonadales</taxon>
        <taxon>Pseudomonadaceae</taxon>
        <taxon>Stutzerimonas</taxon>
    </lineage>
</organism>
<evidence type="ECO:0000256" key="2">
    <source>
        <dbReference type="SAM" id="MobiDB-lite"/>
    </source>
</evidence>
<sequence length="194" mass="21138">MAKRQKLSTPLQLLEKLSGDLLTYFDKACSQSLKDAEKLSARLEKERGRIQGKLLKAHDKRKSALDEGKPKALKRAERKLGELEELFALVQARQHSLLAYLGELKGDIERSRALADGIRAVERAAAEGRRELDEVGRRILRPGELAATGSEPAPRKRTRPSRTGVTPKSNGLSREPEPAPATSADSPGGAAQAS</sequence>
<dbReference type="InterPro" id="IPR047725">
    <property type="entry name" value="AlgP_N"/>
</dbReference>
<evidence type="ECO:0000313" key="4">
    <source>
        <dbReference type="Proteomes" id="UP001595630"/>
    </source>
</evidence>
<protein>
    <submittedName>
        <fullName evidence="3">AlgP family protein</fullName>
    </submittedName>
</protein>
<feature type="region of interest" description="Disordered" evidence="2">
    <location>
        <begin position="138"/>
        <end position="194"/>
    </location>
</feature>
<keyword evidence="1" id="KW-0175">Coiled coil</keyword>
<comment type="caution">
    <text evidence="3">The sequence shown here is derived from an EMBL/GenBank/DDBJ whole genome shotgun (WGS) entry which is preliminary data.</text>
</comment>
<feature type="compositionally biased region" description="Polar residues" evidence="2">
    <location>
        <begin position="161"/>
        <end position="172"/>
    </location>
</feature>
<evidence type="ECO:0000256" key="1">
    <source>
        <dbReference type="SAM" id="Coils"/>
    </source>
</evidence>
<proteinExistence type="predicted"/>
<gene>
    <name evidence="3" type="ORF">ACFOMF_07610</name>
</gene>
<dbReference type="RefSeq" id="WP_386363145.1">
    <property type="nucleotide sequence ID" value="NZ_JBHRXZ010000017.1"/>
</dbReference>
<dbReference type="Proteomes" id="UP001595630">
    <property type="component" value="Unassembled WGS sequence"/>
</dbReference>
<feature type="coiled-coil region" evidence="1">
    <location>
        <begin position="33"/>
        <end position="93"/>
    </location>
</feature>
<reference evidence="4" key="1">
    <citation type="journal article" date="2019" name="Int. J. Syst. Evol. Microbiol.">
        <title>The Global Catalogue of Microorganisms (GCM) 10K type strain sequencing project: providing services to taxonomists for standard genome sequencing and annotation.</title>
        <authorList>
            <consortium name="The Broad Institute Genomics Platform"/>
            <consortium name="The Broad Institute Genome Sequencing Center for Infectious Disease"/>
            <person name="Wu L."/>
            <person name="Ma J."/>
        </authorList>
    </citation>
    <scope>NUCLEOTIDE SEQUENCE [LARGE SCALE GENOMIC DNA]</scope>
    <source>
        <strain evidence="4">KCTC 42447</strain>
    </source>
</reference>
<accession>A0ABV7T4X4</accession>
<evidence type="ECO:0000313" key="3">
    <source>
        <dbReference type="EMBL" id="MFC3607637.1"/>
    </source>
</evidence>